<sequence length="31" mass="3262">SGTTSAVGILLRPVDVAQRGAVIKKQVKKIQ</sequence>
<name>A0A0F9D4F0_9ZZZZ</name>
<organism evidence="1">
    <name type="scientific">marine sediment metagenome</name>
    <dbReference type="NCBI Taxonomy" id="412755"/>
    <lineage>
        <taxon>unclassified sequences</taxon>
        <taxon>metagenomes</taxon>
        <taxon>ecological metagenomes</taxon>
    </lineage>
</organism>
<reference evidence="1" key="1">
    <citation type="journal article" date="2015" name="Nature">
        <title>Complex archaea that bridge the gap between prokaryotes and eukaryotes.</title>
        <authorList>
            <person name="Spang A."/>
            <person name="Saw J.H."/>
            <person name="Jorgensen S.L."/>
            <person name="Zaremba-Niedzwiedzka K."/>
            <person name="Martijn J."/>
            <person name="Lind A.E."/>
            <person name="van Eijk R."/>
            <person name="Schleper C."/>
            <person name="Guy L."/>
            <person name="Ettema T.J."/>
        </authorList>
    </citation>
    <scope>NUCLEOTIDE SEQUENCE</scope>
</reference>
<dbReference type="AlphaFoldDB" id="A0A0F9D4F0"/>
<evidence type="ECO:0000313" key="1">
    <source>
        <dbReference type="EMBL" id="KKL06953.1"/>
    </source>
</evidence>
<proteinExistence type="predicted"/>
<comment type="caution">
    <text evidence="1">The sequence shown here is derived from an EMBL/GenBank/DDBJ whole genome shotgun (WGS) entry which is preliminary data.</text>
</comment>
<gene>
    <name evidence="1" type="ORF">LCGC14_2590860</name>
</gene>
<feature type="non-terminal residue" evidence="1">
    <location>
        <position position="1"/>
    </location>
</feature>
<accession>A0A0F9D4F0</accession>
<protein>
    <submittedName>
        <fullName evidence="1">Uncharacterized protein</fullName>
    </submittedName>
</protein>
<dbReference type="EMBL" id="LAZR01043486">
    <property type="protein sequence ID" value="KKL06953.1"/>
    <property type="molecule type" value="Genomic_DNA"/>
</dbReference>